<comment type="caution">
    <text evidence="3">The sequence shown here is derived from an EMBL/GenBank/DDBJ whole genome shotgun (WGS) entry which is preliminary data.</text>
</comment>
<feature type="compositionally biased region" description="Basic and acidic residues" evidence="1">
    <location>
        <begin position="41"/>
        <end position="61"/>
    </location>
</feature>
<proteinExistence type="predicted"/>
<dbReference type="Proteomes" id="UP001293254">
    <property type="component" value="Unassembled WGS sequence"/>
</dbReference>
<evidence type="ECO:0000256" key="1">
    <source>
        <dbReference type="SAM" id="MobiDB-lite"/>
    </source>
</evidence>
<gene>
    <name evidence="3" type="ORF">Salat_2963800</name>
    <name evidence="2" type="ORF">Salat_2968000</name>
</gene>
<reference evidence="3" key="1">
    <citation type="submission" date="2020-06" db="EMBL/GenBank/DDBJ databases">
        <authorList>
            <person name="Li T."/>
            <person name="Hu X."/>
            <person name="Zhang T."/>
            <person name="Song X."/>
            <person name="Zhang H."/>
            <person name="Dai N."/>
            <person name="Sheng W."/>
            <person name="Hou X."/>
            <person name="Wei L."/>
        </authorList>
    </citation>
    <scope>NUCLEOTIDE SEQUENCE</scope>
    <source>
        <strain evidence="3">3651</strain>
        <tissue evidence="3">Leaf</tissue>
    </source>
</reference>
<reference evidence="3" key="2">
    <citation type="journal article" date="2024" name="Plant">
        <title>Genomic evolution and insights into agronomic trait innovations of Sesamum species.</title>
        <authorList>
            <person name="Miao H."/>
            <person name="Wang L."/>
            <person name="Qu L."/>
            <person name="Liu H."/>
            <person name="Sun Y."/>
            <person name="Le M."/>
            <person name="Wang Q."/>
            <person name="Wei S."/>
            <person name="Zheng Y."/>
            <person name="Lin W."/>
            <person name="Duan Y."/>
            <person name="Cao H."/>
            <person name="Xiong S."/>
            <person name="Wang X."/>
            <person name="Wei L."/>
            <person name="Li C."/>
            <person name="Ma Q."/>
            <person name="Ju M."/>
            <person name="Zhao R."/>
            <person name="Li G."/>
            <person name="Mu C."/>
            <person name="Tian Q."/>
            <person name="Mei H."/>
            <person name="Zhang T."/>
            <person name="Gao T."/>
            <person name="Zhang H."/>
        </authorList>
    </citation>
    <scope>NUCLEOTIDE SEQUENCE</scope>
    <source>
        <strain evidence="3">3651</strain>
    </source>
</reference>
<feature type="region of interest" description="Disordered" evidence="1">
    <location>
        <begin position="32"/>
        <end position="61"/>
    </location>
</feature>
<sequence length="135" mass="15546">MSVHFTILSRVSSLFRFRVALSLWPTLRKKQVDEGQAPPFDNKENSRGLKEHPPYPSPRKLEHLGIEIQDSHTPSYRTRKLVFAPACYATLAIHRKSSFPAEVALFRVRRFQERPERPAGYKASSPSLMGIEFDH</sequence>
<evidence type="ECO:0000313" key="2">
    <source>
        <dbReference type="EMBL" id="KAK4412221.1"/>
    </source>
</evidence>
<dbReference type="AlphaFoldDB" id="A0AAE1XI04"/>
<dbReference type="EMBL" id="JACGWO010000017">
    <property type="protein sequence ID" value="KAK4412225.1"/>
    <property type="molecule type" value="Genomic_DNA"/>
</dbReference>
<evidence type="ECO:0000313" key="3">
    <source>
        <dbReference type="EMBL" id="KAK4412225.1"/>
    </source>
</evidence>
<dbReference type="EMBL" id="JACGWO010000019">
    <property type="protein sequence ID" value="KAK4412221.1"/>
    <property type="molecule type" value="Genomic_DNA"/>
</dbReference>
<protein>
    <submittedName>
        <fullName evidence="3">Uncharacterized protein</fullName>
    </submittedName>
</protein>
<keyword evidence="4" id="KW-1185">Reference proteome</keyword>
<evidence type="ECO:0000313" key="4">
    <source>
        <dbReference type="Proteomes" id="UP001293254"/>
    </source>
</evidence>
<accession>A0AAE1XI04</accession>
<organism evidence="3 4">
    <name type="scientific">Sesamum alatum</name>
    <dbReference type="NCBI Taxonomy" id="300844"/>
    <lineage>
        <taxon>Eukaryota</taxon>
        <taxon>Viridiplantae</taxon>
        <taxon>Streptophyta</taxon>
        <taxon>Embryophyta</taxon>
        <taxon>Tracheophyta</taxon>
        <taxon>Spermatophyta</taxon>
        <taxon>Magnoliopsida</taxon>
        <taxon>eudicotyledons</taxon>
        <taxon>Gunneridae</taxon>
        <taxon>Pentapetalae</taxon>
        <taxon>asterids</taxon>
        <taxon>lamiids</taxon>
        <taxon>Lamiales</taxon>
        <taxon>Pedaliaceae</taxon>
        <taxon>Sesamum</taxon>
    </lineage>
</organism>
<name>A0AAE1XI04_9LAMI</name>